<dbReference type="SUPFAM" id="SSF69318">
    <property type="entry name" value="Integrin alpha N-terminal domain"/>
    <property type="match status" value="1"/>
</dbReference>
<evidence type="ECO:0000256" key="1">
    <source>
        <dbReference type="ARBA" id="ARBA00022729"/>
    </source>
</evidence>
<dbReference type="KEGG" id="aau:AAur_2669"/>
<dbReference type="PANTHER" id="PTHR46580">
    <property type="entry name" value="SENSOR KINASE-RELATED"/>
    <property type="match status" value="1"/>
</dbReference>
<gene>
    <name evidence="3" type="ordered locus">AAur_2669</name>
</gene>
<dbReference type="Pfam" id="PF13517">
    <property type="entry name" value="FG-GAP_3"/>
    <property type="match status" value="1"/>
</dbReference>
<feature type="domain" description="GH29D-like beta-sandwich" evidence="2">
    <location>
        <begin position="624"/>
        <end position="689"/>
    </location>
</feature>
<dbReference type="Gene3D" id="2.60.40.1800">
    <property type="match status" value="1"/>
</dbReference>
<evidence type="ECO:0000313" key="4">
    <source>
        <dbReference type="Proteomes" id="UP000000637"/>
    </source>
</evidence>
<keyword evidence="1" id="KW-0732">Signal</keyword>
<dbReference type="InterPro" id="IPR028994">
    <property type="entry name" value="Integrin_alpha_N"/>
</dbReference>
<keyword evidence="4" id="KW-1185">Reference proteome</keyword>
<evidence type="ECO:0000259" key="2">
    <source>
        <dbReference type="Pfam" id="PF13290"/>
    </source>
</evidence>
<proteinExistence type="predicted"/>
<dbReference type="PANTHER" id="PTHR46580:SF4">
    <property type="entry name" value="ATP_GTP-BINDING PROTEIN"/>
    <property type="match status" value="1"/>
</dbReference>
<dbReference type="eggNOG" id="COG1470">
    <property type="taxonomic scope" value="Bacteria"/>
</dbReference>
<dbReference type="eggNOG" id="COG0739">
    <property type="taxonomic scope" value="Bacteria"/>
</dbReference>
<feature type="domain" description="GH29D-like beta-sandwich" evidence="2">
    <location>
        <begin position="705"/>
        <end position="771"/>
    </location>
</feature>
<dbReference type="InterPro" id="IPR059177">
    <property type="entry name" value="GH29D-like_dom"/>
</dbReference>
<dbReference type="HOGENOM" id="CLU_294866_0_0_11"/>
<dbReference type="Pfam" id="PF13290">
    <property type="entry name" value="CHB_HEX_C_1"/>
    <property type="match status" value="2"/>
</dbReference>
<dbReference type="InterPro" id="IPR013517">
    <property type="entry name" value="FG-GAP"/>
</dbReference>
<reference evidence="3 4" key="1">
    <citation type="journal article" date="2006" name="PLoS Genet.">
        <title>Secrets of soil survival revealed by the genome sequence of Arthrobacter aurescens TC1.</title>
        <authorList>
            <person name="Mongodin E.F."/>
            <person name="Shapir N."/>
            <person name="Daugherty S.C."/>
            <person name="DeBoy R.T."/>
            <person name="Emerson J.B."/>
            <person name="Shvartzbeyn A."/>
            <person name="Radune D."/>
            <person name="Vamathevan J."/>
            <person name="Riggs F."/>
            <person name="Grinberg V."/>
            <person name="Khouri H."/>
            <person name="Wackett L.P."/>
            <person name="Nelson K.E."/>
            <person name="Sadowsky M.J."/>
        </authorList>
    </citation>
    <scope>NUCLEOTIDE SEQUENCE [LARGE SCALE GENOMIC DNA]</scope>
    <source>
        <strain evidence="3 4">TC1</strain>
    </source>
</reference>
<dbReference type="STRING" id="290340.AAur_2669"/>
<dbReference type="Proteomes" id="UP000000637">
    <property type="component" value="Chromosome"/>
</dbReference>
<dbReference type="eggNOG" id="COG3291">
    <property type="taxonomic scope" value="Bacteria"/>
</dbReference>
<name>A1R823_PAEAT</name>
<dbReference type="Gene3D" id="2.40.128.340">
    <property type="match status" value="1"/>
</dbReference>
<organism evidence="3 4">
    <name type="scientific">Paenarthrobacter aurescens (strain TC1)</name>
    <dbReference type="NCBI Taxonomy" id="290340"/>
    <lineage>
        <taxon>Bacteria</taxon>
        <taxon>Bacillati</taxon>
        <taxon>Actinomycetota</taxon>
        <taxon>Actinomycetes</taxon>
        <taxon>Micrococcales</taxon>
        <taxon>Micrococcaceae</taxon>
        <taxon>Paenarthrobacter</taxon>
    </lineage>
</organism>
<protein>
    <submittedName>
        <fullName evidence="3">FG-GAP repeat domain protein</fullName>
    </submittedName>
</protein>
<sequence>MVEGSGVMGQQMRRDAGWRLRGQKVTTALAAVLLTVAGMTAVVSSTPAHADQQKQIIGIGLTKPAGTVLDPIGRMWVSDSVAGFCRMSEPVNGNAGTIEEDTCLGGSLPGAGPGPKVPGVSIVLDPTPGSIGNGDETVFIPDSAVGSSHLVRAVWNPPLDLFEYSSTLTVLDGDVRPNAVSDGPDGNIYLSFANARSIIKIVDPTIMHPSIESIASVTTRALGLVAAGYDSNGYVSVYVLETTGLRAFSAPGNGEMTDYVPLTSYNVGVAASIYYDYNAHVIYTGTSSGTTAGTDKVSRLDLTNGTVDNQWALGFSKIGGLGMRGGQLLVLDDPGQLASSPGEGRGSISILGGAVAKITSGPTLASGAQAPNPEFTNDTTPTFGVSADPAGSALECSMGGAWVNCTGGTYTSTALTNGQQTFSVRPAPGGVPVSRTFTVDTVAPAAPVFTAPNSGQVVNGKPVLGATFEPGTTLTCSVDSTADAAFQACVPGDTFTLTTAGAHTLRIRSTDSAGNVSPAAAQTVTADLTAPQVAITAPASGATVGAGYQFQFTSGSSDVAGFRCRLGTDAFTACTSPKVYADIANGPNRFEVEARDFAGNTTVAGVNFTVFIADTTPPTVTASPVGGTYGPASKVTLTASEADAKIYYTENGTTPTTASTLYTGPITMGSKTLKYIAVDAANNASAPQTQVYVLDNVAPTVTASPQGGNLTLGQKVTLTTESGAKIYYTTNNSTPTLSSPTGTTTVTVTPTATTTVKYFAVDAAGNQSAVASQTYTLPAAPANTWKDFNSDAKNDVLARDAAGTLWLYPGNGTGGWLGKVNTGTSWNNYNLIIPTRDFSGDGRSDVLARDASGQLWLFKGNGVGGWQPPEVAGAGWSGFTAVVAPGDFSGDGKSDVLARDSSGILWLYKGDGLGKFTAGRTQVGAGWNVMNAIFSTGDFNGDGKTDVLARDTGGALWLYPGNGSSGWGNRSQIGSGWNGMTALLGPGDFNGNGKADVLARDASGNLWLYPGNGSGGWLAWGQVGNGWQGFTSLP</sequence>
<dbReference type="AlphaFoldDB" id="A1R823"/>
<accession>A1R823</accession>
<dbReference type="EMBL" id="CP000474">
    <property type="protein sequence ID" value="ABM08762.1"/>
    <property type="molecule type" value="Genomic_DNA"/>
</dbReference>
<evidence type="ECO:0000313" key="3">
    <source>
        <dbReference type="EMBL" id="ABM08762.1"/>
    </source>
</evidence>